<dbReference type="InterPro" id="IPR004245">
    <property type="entry name" value="DUF229"/>
</dbReference>
<evidence type="ECO:0008006" key="3">
    <source>
        <dbReference type="Google" id="ProtNLM"/>
    </source>
</evidence>
<dbReference type="Gene3D" id="3.40.720.10">
    <property type="entry name" value="Alkaline Phosphatase, subunit A"/>
    <property type="match status" value="1"/>
</dbReference>
<proteinExistence type="predicted"/>
<comment type="caution">
    <text evidence="1">The sequence shown here is derived from an EMBL/GenBank/DDBJ whole genome shotgun (WGS) entry which is preliminary data.</text>
</comment>
<protein>
    <recommendedName>
        <fullName evidence="3">DUF229 domain containing protein</fullName>
    </recommendedName>
</protein>
<evidence type="ECO:0000313" key="1">
    <source>
        <dbReference type="EMBL" id="KAF7266286.1"/>
    </source>
</evidence>
<dbReference type="CDD" id="cd16021">
    <property type="entry name" value="ALP_like"/>
    <property type="match status" value="1"/>
</dbReference>
<dbReference type="GO" id="GO:0005615">
    <property type="term" value="C:extracellular space"/>
    <property type="evidence" value="ECO:0007669"/>
    <property type="project" value="TreeGrafter"/>
</dbReference>
<dbReference type="FunFam" id="3.40.720.10:FF:000017">
    <property type="entry name" value="Predicted protein"/>
    <property type="match status" value="1"/>
</dbReference>
<dbReference type="PANTHER" id="PTHR10974">
    <property type="entry name" value="FI08016P-RELATED"/>
    <property type="match status" value="1"/>
</dbReference>
<dbReference type="SUPFAM" id="SSF53649">
    <property type="entry name" value="Alkaline phosphatase-like"/>
    <property type="match status" value="1"/>
</dbReference>
<accession>A0A834HUF7</accession>
<gene>
    <name evidence="1" type="ORF">GWI33_020318</name>
</gene>
<reference evidence="1" key="1">
    <citation type="submission" date="2020-08" db="EMBL/GenBank/DDBJ databases">
        <title>Genome sequencing and assembly of the red palm weevil Rhynchophorus ferrugineus.</title>
        <authorList>
            <person name="Dias G.B."/>
            <person name="Bergman C.M."/>
            <person name="Manee M."/>
        </authorList>
    </citation>
    <scope>NUCLEOTIDE SEQUENCE</scope>
    <source>
        <strain evidence="1">AA-2017</strain>
        <tissue evidence="1">Whole larva</tissue>
    </source>
</reference>
<dbReference type="PANTHER" id="PTHR10974:SF73">
    <property type="entry name" value="FI21235P1"/>
    <property type="match status" value="1"/>
</dbReference>
<sequence>MTLLFFWFHYTLINDIDRKARLEKINKVIKTQASSLACKQPVLPVYAPEIMRFIVDVPPIDCSKAGIDWVKCRGSECVIQEEAKIKYGPIKCSFTDILRVNDYTLSDGETFYSSEYYKLERSDVVRVSCKSAEFKWSGILTGIRIDNNIWDKTNWEEMPSNSLKMNVLMFGFDSLSHNAFIRKLPKSYDYLTKMLDAILLKGYNIIGDGTPQALIPLLTGKTELELPDTRKRLKDTEFVDVYPFIWNDFKDNGYVTAFLEDLADLGTFTYRLNGFKEIPTDHYMRTYYLANSAKNSIPKYCDGETPSHKVMFNIIRDFFTVYQTKPKFLFGFHGELSHDDYNLIGAADDDLLQLLTELNISGSLNNTVLIIMADHGHRFADVRNTIQGKQEERLPFFSFSFPQWFKKVHSHIYNNFKSNEDKLVTPFDIHLTLKDIIDLKHTHVADISQRAVSLFSKIPAERSCSHAYIEPHWCACLDWIHVDISDKIVHRLGTILMDTINNLTSVYRDICASLSISSIIWVTKLGPNSNLLKFSRNADIDGFVADLSATMDIKTDLYQIKALVIPGNSLFEASITHHKSSNTLDVKISDISRINMYGKQAKCVEKTLPFLRKFCFCKN</sequence>
<dbReference type="Proteomes" id="UP000625711">
    <property type="component" value="Unassembled WGS sequence"/>
</dbReference>
<dbReference type="AlphaFoldDB" id="A0A834HUF7"/>
<dbReference type="Pfam" id="PF02995">
    <property type="entry name" value="DUF229"/>
    <property type="match status" value="1"/>
</dbReference>
<keyword evidence="2" id="KW-1185">Reference proteome</keyword>
<name>A0A834HUF7_RHYFE</name>
<evidence type="ECO:0000313" key="2">
    <source>
        <dbReference type="Proteomes" id="UP000625711"/>
    </source>
</evidence>
<dbReference type="InterPro" id="IPR017850">
    <property type="entry name" value="Alkaline_phosphatase_core_sf"/>
</dbReference>
<organism evidence="1 2">
    <name type="scientific">Rhynchophorus ferrugineus</name>
    <name type="common">Red palm weevil</name>
    <name type="synonym">Curculio ferrugineus</name>
    <dbReference type="NCBI Taxonomy" id="354439"/>
    <lineage>
        <taxon>Eukaryota</taxon>
        <taxon>Metazoa</taxon>
        <taxon>Ecdysozoa</taxon>
        <taxon>Arthropoda</taxon>
        <taxon>Hexapoda</taxon>
        <taxon>Insecta</taxon>
        <taxon>Pterygota</taxon>
        <taxon>Neoptera</taxon>
        <taxon>Endopterygota</taxon>
        <taxon>Coleoptera</taxon>
        <taxon>Polyphaga</taxon>
        <taxon>Cucujiformia</taxon>
        <taxon>Curculionidae</taxon>
        <taxon>Dryophthorinae</taxon>
        <taxon>Rhynchophorus</taxon>
    </lineage>
</organism>
<dbReference type="EMBL" id="JAACXV010014549">
    <property type="protein sequence ID" value="KAF7266286.1"/>
    <property type="molecule type" value="Genomic_DNA"/>
</dbReference>
<dbReference type="OrthoDB" id="413313at2759"/>